<keyword evidence="1" id="KW-0472">Membrane</keyword>
<keyword evidence="1" id="KW-0812">Transmembrane</keyword>
<dbReference type="EMBL" id="CP051775">
    <property type="protein sequence ID" value="QJE74701.1"/>
    <property type="molecule type" value="Genomic_DNA"/>
</dbReference>
<organism evidence="2 3">
    <name type="scientific">Aerophototrophica crusticola</name>
    <dbReference type="NCBI Taxonomy" id="1709002"/>
    <lineage>
        <taxon>Bacteria</taxon>
        <taxon>Pseudomonadati</taxon>
        <taxon>Pseudomonadota</taxon>
        <taxon>Alphaproteobacteria</taxon>
        <taxon>Rhodospirillales</taxon>
        <taxon>Rhodospirillaceae</taxon>
        <taxon>Aerophototrophica</taxon>
    </lineage>
</organism>
<dbReference type="InterPro" id="IPR025961">
    <property type="entry name" value="Metal_resist"/>
</dbReference>
<gene>
    <name evidence="2" type="ORF">HHL28_18015</name>
</gene>
<dbReference type="Proteomes" id="UP000501891">
    <property type="component" value="Chromosome"/>
</dbReference>
<keyword evidence="1" id="KW-1133">Transmembrane helix</keyword>
<name>A0A858RBI2_9PROT</name>
<evidence type="ECO:0000256" key="1">
    <source>
        <dbReference type="SAM" id="Phobius"/>
    </source>
</evidence>
<protein>
    <submittedName>
        <fullName evidence="2">Periplasmic heavy metal sensor</fullName>
    </submittedName>
</protein>
<dbReference type="Pfam" id="PF13801">
    <property type="entry name" value="Metal_resist"/>
    <property type="match status" value="1"/>
</dbReference>
<evidence type="ECO:0000313" key="3">
    <source>
        <dbReference type="Proteomes" id="UP000501891"/>
    </source>
</evidence>
<reference evidence="2" key="1">
    <citation type="submission" date="2020-04" db="EMBL/GenBank/DDBJ databases">
        <title>A desert anoxygenic phototrophic bacterium fixes CO2 using RubisCO under aerobic conditions.</title>
        <authorList>
            <person name="Tang K."/>
        </authorList>
    </citation>
    <scope>NUCLEOTIDE SEQUENCE [LARGE SCALE GENOMIC DNA]</scope>
    <source>
        <strain evidence="2">MIMtkB3</strain>
    </source>
</reference>
<feature type="transmembrane region" description="Helical" evidence="1">
    <location>
        <begin position="12"/>
        <end position="31"/>
    </location>
</feature>
<proteinExistence type="predicted"/>
<dbReference type="KEGG" id="acru:HHL28_18015"/>
<evidence type="ECO:0000313" key="2">
    <source>
        <dbReference type="EMBL" id="QJE74701.1"/>
    </source>
</evidence>
<keyword evidence="3" id="KW-1185">Reference proteome</keyword>
<sequence length="224" mass="24324">MTLSPTLTRALLLGSVGLNLFLLGTLVPGWLHRPPERPPHDRLLVGGPGGPDGPLGIVRRIADDLPPADAEILRGAFDPASDDFRQLMQGMRQELEQLRSIIGREPFDEAALRKALAEATAARTRFETTQQERLATAIARMSPEGRKRMAEWKGPIRMPLRGPGPGGPDMLMLRDGGPGAIPMAPAKAPCHPHRRRGEGSAREGIVTYQHRSRASGEVFGENGF</sequence>
<dbReference type="AlphaFoldDB" id="A0A858RBI2"/>
<accession>A0A858RBI2</accession>